<proteinExistence type="inferred from homology"/>
<dbReference type="GO" id="GO:0005524">
    <property type="term" value="F:ATP binding"/>
    <property type="evidence" value="ECO:0007669"/>
    <property type="project" value="UniProtKB-UniRule"/>
</dbReference>
<evidence type="ECO:0000313" key="12">
    <source>
        <dbReference type="EMBL" id="KAB0793589.1"/>
    </source>
</evidence>
<keyword evidence="10" id="KW-0539">Nucleus</keyword>
<comment type="function">
    <text evidence="10">ATP dependent phosphorylation of adenosine and other related nucleoside analogs to monophosphate derivatives.</text>
</comment>
<dbReference type="InterPro" id="IPR011611">
    <property type="entry name" value="PfkB_dom"/>
</dbReference>
<keyword evidence="8 10" id="KW-0067">ATP-binding</keyword>
<dbReference type="PRINTS" id="PR00989">
    <property type="entry name" value="ADENOKINASE"/>
</dbReference>
<evidence type="ECO:0000256" key="7">
    <source>
        <dbReference type="ARBA" id="ARBA00022777"/>
    </source>
</evidence>
<dbReference type="AlphaFoldDB" id="A0A5N4A8G9"/>
<dbReference type="GO" id="GO:0006166">
    <property type="term" value="P:purine ribonucleoside salvage"/>
    <property type="evidence" value="ECO:0007669"/>
    <property type="project" value="UniProtKB-KW"/>
</dbReference>
<dbReference type="Proteomes" id="UP000327044">
    <property type="component" value="Unassembled WGS sequence"/>
</dbReference>
<dbReference type="GO" id="GO:0005634">
    <property type="term" value="C:nucleus"/>
    <property type="evidence" value="ECO:0007669"/>
    <property type="project" value="UniProtKB-SubCell"/>
</dbReference>
<evidence type="ECO:0000256" key="4">
    <source>
        <dbReference type="ARBA" id="ARBA00022679"/>
    </source>
</evidence>
<evidence type="ECO:0000256" key="5">
    <source>
        <dbReference type="ARBA" id="ARBA00022726"/>
    </source>
</evidence>
<keyword evidence="7 10" id="KW-0418">Kinase</keyword>
<dbReference type="EMBL" id="VVIM01000009">
    <property type="protein sequence ID" value="KAB0793589.1"/>
    <property type="molecule type" value="Genomic_DNA"/>
</dbReference>
<keyword evidence="13" id="KW-1185">Reference proteome</keyword>
<evidence type="ECO:0000256" key="3">
    <source>
        <dbReference type="ARBA" id="ARBA00012119"/>
    </source>
</evidence>
<dbReference type="GO" id="GO:0044209">
    <property type="term" value="P:AMP salvage"/>
    <property type="evidence" value="ECO:0007669"/>
    <property type="project" value="UniProtKB-UniRule"/>
</dbReference>
<comment type="similarity">
    <text evidence="2 10">Belongs to the carbohydrate kinase PfkB family.</text>
</comment>
<dbReference type="Gene3D" id="3.40.1190.20">
    <property type="match status" value="1"/>
</dbReference>
<comment type="catalytic activity">
    <reaction evidence="10">
        <text>adenosine + ATP = AMP + ADP + H(+)</text>
        <dbReference type="Rhea" id="RHEA:20824"/>
        <dbReference type="ChEBI" id="CHEBI:15378"/>
        <dbReference type="ChEBI" id="CHEBI:16335"/>
        <dbReference type="ChEBI" id="CHEBI:30616"/>
        <dbReference type="ChEBI" id="CHEBI:456215"/>
        <dbReference type="ChEBI" id="CHEBI:456216"/>
        <dbReference type="EC" id="2.7.1.20"/>
    </reaction>
</comment>
<dbReference type="InterPro" id="IPR002173">
    <property type="entry name" value="Carboh/pur_kinase_PfkB_CS"/>
</dbReference>
<comment type="caution">
    <text evidence="12">The sequence shown here is derived from an EMBL/GenBank/DDBJ whole genome shotgun (WGS) entry which is preliminary data.</text>
</comment>
<comment type="pathway">
    <text evidence="1 10">Purine metabolism; AMP biosynthesis via salvage pathway; AMP from adenosine: step 1/1.</text>
</comment>
<comment type="cofactor">
    <cofactor evidence="10">
        <name>Mg(2+)</name>
        <dbReference type="ChEBI" id="CHEBI:18420"/>
    </cofactor>
    <text evidence="10">Binds 3 Mg(2+) ions per subunit.</text>
</comment>
<evidence type="ECO:0000256" key="9">
    <source>
        <dbReference type="PIRSR" id="PIRSR601805-1"/>
    </source>
</evidence>
<organism evidence="12 13">
    <name type="scientific">Photinus pyralis</name>
    <name type="common">Common eastern firefly</name>
    <name type="synonym">Lampyris pyralis</name>
    <dbReference type="NCBI Taxonomy" id="7054"/>
    <lineage>
        <taxon>Eukaryota</taxon>
        <taxon>Metazoa</taxon>
        <taxon>Ecdysozoa</taxon>
        <taxon>Arthropoda</taxon>
        <taxon>Hexapoda</taxon>
        <taxon>Insecta</taxon>
        <taxon>Pterygota</taxon>
        <taxon>Neoptera</taxon>
        <taxon>Endopterygota</taxon>
        <taxon>Coleoptera</taxon>
        <taxon>Polyphaga</taxon>
        <taxon>Elateriformia</taxon>
        <taxon>Elateroidea</taxon>
        <taxon>Lampyridae</taxon>
        <taxon>Lampyrinae</taxon>
        <taxon>Photinus</taxon>
    </lineage>
</organism>
<dbReference type="CDD" id="cd01168">
    <property type="entry name" value="adenosine_kinase"/>
    <property type="match status" value="1"/>
</dbReference>
<keyword evidence="5 10" id="KW-0660">Purine salvage</keyword>
<reference evidence="12 13" key="1">
    <citation type="journal article" date="2018" name="Elife">
        <title>Firefly genomes illuminate parallel origins of bioluminescence in beetles.</title>
        <authorList>
            <person name="Fallon T.R."/>
            <person name="Lower S.E."/>
            <person name="Chang C.H."/>
            <person name="Bessho-Uehara M."/>
            <person name="Martin G.J."/>
            <person name="Bewick A.J."/>
            <person name="Behringer M."/>
            <person name="Debat H.J."/>
            <person name="Wong I."/>
            <person name="Day J.C."/>
            <person name="Suvorov A."/>
            <person name="Silva C.J."/>
            <person name="Stanger-Hall K.F."/>
            <person name="Hall D.W."/>
            <person name="Schmitz R.J."/>
            <person name="Nelson D.R."/>
            <person name="Lewis S.M."/>
            <person name="Shigenobu S."/>
            <person name="Bybee S.M."/>
            <person name="Larracuente A.M."/>
            <person name="Oba Y."/>
            <person name="Weng J.K."/>
        </authorList>
    </citation>
    <scope>NUCLEOTIDE SEQUENCE [LARGE SCALE GENOMIC DNA]</scope>
    <source>
        <strain evidence="12">1611_PpyrPB1</strain>
        <tissue evidence="12">Whole body</tissue>
    </source>
</reference>
<dbReference type="OrthoDB" id="432447at2759"/>
<evidence type="ECO:0000313" key="13">
    <source>
        <dbReference type="Proteomes" id="UP000327044"/>
    </source>
</evidence>
<keyword evidence="10" id="KW-0460">Magnesium</keyword>
<dbReference type="PANTHER" id="PTHR45769:SF3">
    <property type="entry name" value="ADENOSINE KINASE"/>
    <property type="match status" value="1"/>
</dbReference>
<feature type="active site" description="Proton acceptor" evidence="9">
    <location>
        <position position="288"/>
    </location>
</feature>
<dbReference type="PROSITE" id="PS00584">
    <property type="entry name" value="PFKB_KINASES_2"/>
    <property type="match status" value="1"/>
</dbReference>
<dbReference type="PANTHER" id="PTHR45769">
    <property type="entry name" value="ADENOSINE KINASE"/>
    <property type="match status" value="1"/>
</dbReference>
<evidence type="ECO:0000256" key="10">
    <source>
        <dbReference type="RuleBase" id="RU368116"/>
    </source>
</evidence>
<dbReference type="EC" id="2.7.1.20" evidence="3 10"/>
<evidence type="ECO:0000256" key="1">
    <source>
        <dbReference type="ARBA" id="ARBA00004801"/>
    </source>
</evidence>
<dbReference type="GO" id="GO:0006144">
    <property type="term" value="P:purine nucleobase metabolic process"/>
    <property type="evidence" value="ECO:0007669"/>
    <property type="project" value="TreeGrafter"/>
</dbReference>
<evidence type="ECO:0000256" key="2">
    <source>
        <dbReference type="ARBA" id="ARBA00010688"/>
    </source>
</evidence>
<dbReference type="Gene3D" id="3.30.1110.10">
    <property type="match status" value="1"/>
</dbReference>
<name>A0A5N4A8G9_PHOPY</name>
<dbReference type="GO" id="GO:0004001">
    <property type="term" value="F:adenosine kinase activity"/>
    <property type="evidence" value="ECO:0007669"/>
    <property type="project" value="UniProtKB-UniRule"/>
</dbReference>
<dbReference type="InterPro" id="IPR029056">
    <property type="entry name" value="Ribokinase-like"/>
</dbReference>
<comment type="subcellular location">
    <subcellularLocation>
        <location evidence="10">Nucleus</location>
    </subcellularLocation>
</comment>
<dbReference type="InParanoid" id="A0A5N4A8G9"/>
<dbReference type="SUPFAM" id="SSF53613">
    <property type="entry name" value="Ribokinase-like"/>
    <property type="match status" value="1"/>
</dbReference>
<dbReference type="Pfam" id="PF00294">
    <property type="entry name" value="PfkB"/>
    <property type="match status" value="1"/>
</dbReference>
<accession>A0A5N4A8G9</accession>
<feature type="domain" description="Carbohydrate kinase PfkB" evidence="11">
    <location>
        <begin position="24"/>
        <end position="324"/>
    </location>
</feature>
<evidence type="ECO:0000256" key="6">
    <source>
        <dbReference type="ARBA" id="ARBA00022741"/>
    </source>
</evidence>
<dbReference type="UniPathway" id="UPA00588">
    <property type="reaction ID" value="UER00659"/>
</dbReference>
<dbReference type="InterPro" id="IPR001805">
    <property type="entry name" value="Adenokinase"/>
</dbReference>
<protein>
    <recommendedName>
        <fullName evidence="3 10">Adenosine kinase</fullName>
        <shortName evidence="10">AK</shortName>
        <ecNumber evidence="3 10">2.7.1.20</ecNumber>
    </recommendedName>
    <alternativeName>
        <fullName evidence="10">Adenosine 5'-phosphotransferase</fullName>
    </alternativeName>
</protein>
<comment type="subunit">
    <text evidence="10">Monomer.</text>
</comment>
<gene>
    <name evidence="12" type="ORF">PPYR_13209</name>
</gene>
<keyword evidence="6 10" id="KW-0547">Nucleotide-binding</keyword>
<keyword evidence="4 10" id="KW-0808">Transferase</keyword>
<evidence type="ECO:0000256" key="8">
    <source>
        <dbReference type="ARBA" id="ARBA00022840"/>
    </source>
</evidence>
<evidence type="ECO:0000259" key="11">
    <source>
        <dbReference type="Pfam" id="PF00294"/>
    </source>
</evidence>
<dbReference type="GO" id="GO:0005829">
    <property type="term" value="C:cytosol"/>
    <property type="evidence" value="ECO:0007669"/>
    <property type="project" value="TreeGrafter"/>
</dbReference>
<sequence length="333" mass="36280">MSAGGFVTLGSPLIDIIAEVDKTFLDSFGLKENDAISLSGCRGEIFERVEELKPKRLIGGCSINTARALQWVLKRPNFCTVVGTVGDDDYGNAISAQLHAETIRPILQRVPDDRTGRCVVLLNATNRSLCTELGASKRFDLEDLMKRDVWAAVREASYYYIPGFFLCVSRECVLTVAKYSAGHAKTFAFNISAPFIANLYRDDILELLPHVDILFGNEAEIRALADVLGYTGSNLGDILLQVNKLTKGIVVVTRGSGSVFTVDGLNVSEHLVEKLEEGRVKDTSAAGDCFVGGFLAGFILKRPISECVASGSDVARNVIQSNGCWFVPNFRIN</sequence>